<keyword evidence="7 9" id="KW-0057">Aromatic amino acid biosynthesis</keyword>
<dbReference type="Gene3D" id="3.20.20.70">
    <property type="entry name" value="Aldolase class I"/>
    <property type="match status" value="1"/>
</dbReference>
<evidence type="ECO:0000256" key="5">
    <source>
        <dbReference type="ARBA" id="ARBA00022605"/>
    </source>
</evidence>
<reference evidence="11 12" key="1">
    <citation type="submission" date="2021-03" db="EMBL/GenBank/DDBJ databases">
        <authorList>
            <person name="Peeters C."/>
        </authorList>
    </citation>
    <scope>NUCLEOTIDE SEQUENCE [LARGE SCALE GENOMIC DNA]</scope>
    <source>
        <strain evidence="11 12">LMG 26411</strain>
    </source>
</reference>
<evidence type="ECO:0000256" key="1">
    <source>
        <dbReference type="ARBA" id="ARBA00001164"/>
    </source>
</evidence>
<dbReference type="NCBIfam" id="NF002299">
    <property type="entry name" value="PRK01222.1-6"/>
    <property type="match status" value="1"/>
</dbReference>
<dbReference type="GO" id="GO:0004640">
    <property type="term" value="F:phosphoribosylanthranilate isomerase activity"/>
    <property type="evidence" value="ECO:0007669"/>
    <property type="project" value="UniProtKB-EC"/>
</dbReference>
<dbReference type="InterPro" id="IPR044643">
    <property type="entry name" value="TrpF_fam"/>
</dbReference>
<comment type="similarity">
    <text evidence="9">Belongs to the TrpF family.</text>
</comment>
<accession>A0ABN7QFK2</accession>
<organism evidence="11 12">
    <name type="scientific">Cupriavidus numazuensis</name>
    <dbReference type="NCBI Taxonomy" id="221992"/>
    <lineage>
        <taxon>Bacteria</taxon>
        <taxon>Pseudomonadati</taxon>
        <taxon>Pseudomonadota</taxon>
        <taxon>Betaproteobacteria</taxon>
        <taxon>Burkholderiales</taxon>
        <taxon>Burkholderiaceae</taxon>
        <taxon>Cupriavidus</taxon>
    </lineage>
</organism>
<evidence type="ECO:0000256" key="8">
    <source>
        <dbReference type="ARBA" id="ARBA00023235"/>
    </source>
</evidence>
<dbReference type="EMBL" id="CAJPVI010000058">
    <property type="protein sequence ID" value="CAG2159373.1"/>
    <property type="molecule type" value="Genomic_DNA"/>
</dbReference>
<evidence type="ECO:0000256" key="9">
    <source>
        <dbReference type="HAMAP-Rule" id="MF_00135"/>
    </source>
</evidence>
<keyword evidence="5 9" id="KW-0028">Amino-acid biosynthesis</keyword>
<dbReference type="CDD" id="cd00405">
    <property type="entry name" value="PRAI"/>
    <property type="match status" value="1"/>
</dbReference>
<dbReference type="HAMAP" id="MF_00135">
    <property type="entry name" value="PRAI"/>
    <property type="match status" value="1"/>
</dbReference>
<dbReference type="NCBIfam" id="NF002298">
    <property type="entry name" value="PRK01222.1-4"/>
    <property type="match status" value="1"/>
</dbReference>
<proteinExistence type="inferred from homology"/>
<dbReference type="EC" id="5.3.1.24" evidence="3 9"/>
<gene>
    <name evidence="9 11" type="primary">trpF</name>
    <name evidence="11" type="ORF">LMG26411_06656</name>
</gene>
<keyword evidence="6 9" id="KW-0822">Tryptophan biosynthesis</keyword>
<dbReference type="RefSeq" id="WP_211957471.1">
    <property type="nucleotide sequence ID" value="NZ_CAJPVI010000058.1"/>
</dbReference>
<evidence type="ECO:0000313" key="11">
    <source>
        <dbReference type="EMBL" id="CAG2159373.1"/>
    </source>
</evidence>
<evidence type="ECO:0000256" key="3">
    <source>
        <dbReference type="ARBA" id="ARBA00012572"/>
    </source>
</evidence>
<dbReference type="PANTHER" id="PTHR42894:SF1">
    <property type="entry name" value="N-(5'-PHOSPHORIBOSYL)ANTHRANILATE ISOMERASE"/>
    <property type="match status" value="1"/>
</dbReference>
<comment type="pathway">
    <text evidence="2 9">Amino-acid biosynthesis; L-tryptophan biosynthesis; L-tryptophan from chorismate: step 3/5.</text>
</comment>
<dbReference type="InterPro" id="IPR013785">
    <property type="entry name" value="Aldolase_TIM"/>
</dbReference>
<evidence type="ECO:0000256" key="2">
    <source>
        <dbReference type="ARBA" id="ARBA00004664"/>
    </source>
</evidence>
<comment type="caution">
    <text evidence="11">The sequence shown here is derived from an EMBL/GenBank/DDBJ whole genome shotgun (WGS) entry which is preliminary data.</text>
</comment>
<dbReference type="Pfam" id="PF00697">
    <property type="entry name" value="PRAI"/>
    <property type="match status" value="1"/>
</dbReference>
<dbReference type="PANTHER" id="PTHR42894">
    <property type="entry name" value="N-(5'-PHOSPHORIBOSYL)ANTHRANILATE ISOMERASE"/>
    <property type="match status" value="1"/>
</dbReference>
<protein>
    <recommendedName>
        <fullName evidence="4 9">N-(5'-phosphoribosyl)anthranilate isomerase</fullName>
        <shortName evidence="9">PRAI</shortName>
        <ecNumber evidence="3 9">5.3.1.24</ecNumber>
    </recommendedName>
</protein>
<dbReference type="SUPFAM" id="SSF51366">
    <property type="entry name" value="Ribulose-phoshate binding barrel"/>
    <property type="match status" value="1"/>
</dbReference>
<evidence type="ECO:0000313" key="12">
    <source>
        <dbReference type="Proteomes" id="UP000672657"/>
    </source>
</evidence>
<dbReference type="InterPro" id="IPR001240">
    <property type="entry name" value="PRAI_dom"/>
</dbReference>
<evidence type="ECO:0000259" key="10">
    <source>
        <dbReference type="Pfam" id="PF00697"/>
    </source>
</evidence>
<evidence type="ECO:0000256" key="6">
    <source>
        <dbReference type="ARBA" id="ARBA00022822"/>
    </source>
</evidence>
<dbReference type="Proteomes" id="UP000672657">
    <property type="component" value="Unassembled WGS sequence"/>
</dbReference>
<comment type="catalytic activity">
    <reaction evidence="1 9">
        <text>N-(5-phospho-beta-D-ribosyl)anthranilate = 1-(2-carboxyphenylamino)-1-deoxy-D-ribulose 5-phosphate</text>
        <dbReference type="Rhea" id="RHEA:21540"/>
        <dbReference type="ChEBI" id="CHEBI:18277"/>
        <dbReference type="ChEBI" id="CHEBI:58613"/>
        <dbReference type="EC" id="5.3.1.24"/>
    </reaction>
</comment>
<feature type="domain" description="N-(5'phosphoribosyl) anthranilate isomerase (PRAI)" evidence="10">
    <location>
        <begin position="17"/>
        <end position="230"/>
    </location>
</feature>
<name>A0ABN7QFK2_9BURK</name>
<sequence>MTLPERADAAAPARTRIKICGLTREEDVRAAVDAGADAIGLVFYPPSPRYVDLARAAELAEAAGPFVSVVGLFVNAEMEDVAHVAERVPLTMLQFHGDETAQYCTQTAQRCRLPFLRAARVRPGLDLVEFADQYRDAAGLLLDAFVEGYGGGGHVFDWTLIPPAWLASNHPSPGTPNANGAPRIVLSGGLNAQNVAGAIERVRPYAVDVSSGVEAAKGVKDHARIAAFVRAVRSAEAG</sequence>
<keyword evidence="8 9" id="KW-0413">Isomerase</keyword>
<evidence type="ECO:0000256" key="7">
    <source>
        <dbReference type="ARBA" id="ARBA00023141"/>
    </source>
</evidence>
<evidence type="ECO:0000256" key="4">
    <source>
        <dbReference type="ARBA" id="ARBA00022272"/>
    </source>
</evidence>
<dbReference type="InterPro" id="IPR011060">
    <property type="entry name" value="RibuloseP-bd_barrel"/>
</dbReference>
<keyword evidence="12" id="KW-1185">Reference proteome</keyword>